<dbReference type="InterPro" id="IPR056924">
    <property type="entry name" value="SH3_Tf2-1"/>
</dbReference>
<dbReference type="PANTHER" id="PTHR46148:SF60">
    <property type="entry name" value="CHROMO DOMAIN-CONTAINING PROTEIN"/>
    <property type="match status" value="1"/>
</dbReference>
<evidence type="ECO:0000313" key="2">
    <source>
        <dbReference type="EMBL" id="WMV18724.1"/>
    </source>
</evidence>
<protein>
    <recommendedName>
        <fullName evidence="1">Tf2-1-like SH3-like domain-containing protein</fullName>
    </recommendedName>
</protein>
<dbReference type="EMBL" id="CP133614">
    <property type="protein sequence ID" value="WMV18724.1"/>
    <property type="molecule type" value="Genomic_DNA"/>
</dbReference>
<dbReference type="AlphaFoldDB" id="A0AAF0QF48"/>
<evidence type="ECO:0000259" key="1">
    <source>
        <dbReference type="Pfam" id="PF24626"/>
    </source>
</evidence>
<name>A0AAF0QF48_SOLVR</name>
<accession>A0AAF0QF48</accession>
<gene>
    <name evidence="2" type="ORF">MTR67_012109</name>
</gene>
<evidence type="ECO:0000313" key="3">
    <source>
        <dbReference type="Proteomes" id="UP001234989"/>
    </source>
</evidence>
<dbReference type="Proteomes" id="UP001234989">
    <property type="component" value="Chromosome 3"/>
</dbReference>
<keyword evidence="3" id="KW-1185">Reference proteome</keyword>
<sequence>MDHKIRHCPSTATNEGNSLRMAQSYNSLGPSGSVTNAPKKSRFYALQTRGEQEGSFDVVIDPIKGGVMGYNGLESSLVTEVNIKQCLDLTLVELKDEKGKLSPRYVGSYESLRCVSKVAYELELPNGLASVHPVFHVSMLKKYVGDPTSIFPLEGLGVDENLSFEEVPLEILDQQVRKLKSKEVCFSEIIREELFS</sequence>
<feature type="domain" description="Tf2-1-like SH3-like" evidence="1">
    <location>
        <begin position="93"/>
        <end position="144"/>
    </location>
</feature>
<organism evidence="2 3">
    <name type="scientific">Solanum verrucosum</name>
    <dbReference type="NCBI Taxonomy" id="315347"/>
    <lineage>
        <taxon>Eukaryota</taxon>
        <taxon>Viridiplantae</taxon>
        <taxon>Streptophyta</taxon>
        <taxon>Embryophyta</taxon>
        <taxon>Tracheophyta</taxon>
        <taxon>Spermatophyta</taxon>
        <taxon>Magnoliopsida</taxon>
        <taxon>eudicotyledons</taxon>
        <taxon>Gunneridae</taxon>
        <taxon>Pentapetalae</taxon>
        <taxon>asterids</taxon>
        <taxon>lamiids</taxon>
        <taxon>Solanales</taxon>
        <taxon>Solanaceae</taxon>
        <taxon>Solanoideae</taxon>
        <taxon>Solaneae</taxon>
        <taxon>Solanum</taxon>
    </lineage>
</organism>
<reference evidence="2" key="1">
    <citation type="submission" date="2023-08" db="EMBL/GenBank/DDBJ databases">
        <title>A de novo genome assembly of Solanum verrucosum Schlechtendal, a Mexican diploid species geographically isolated from the other diploid A-genome species in potato relatives.</title>
        <authorList>
            <person name="Hosaka K."/>
        </authorList>
    </citation>
    <scope>NUCLEOTIDE SEQUENCE</scope>
    <source>
        <tissue evidence="2">Young leaves</tissue>
    </source>
</reference>
<dbReference type="PANTHER" id="PTHR46148">
    <property type="entry name" value="CHROMO DOMAIN-CONTAINING PROTEIN"/>
    <property type="match status" value="1"/>
</dbReference>
<proteinExistence type="predicted"/>
<dbReference type="Pfam" id="PF24626">
    <property type="entry name" value="SH3_Tf2-1"/>
    <property type="match status" value="1"/>
</dbReference>